<dbReference type="InterPro" id="IPR036291">
    <property type="entry name" value="NAD(P)-bd_dom_sf"/>
</dbReference>
<dbReference type="AlphaFoldDB" id="A0A7T0BW98"/>
<gene>
    <name evidence="9" type="primary">trkA</name>
    <name evidence="9" type="ORF">G3M70_09020</name>
</gene>
<dbReference type="NCBIfam" id="NF007032">
    <property type="entry name" value="PRK09496.1-4"/>
    <property type="match status" value="1"/>
</dbReference>
<dbReference type="InterPro" id="IPR036721">
    <property type="entry name" value="RCK_C_sf"/>
</dbReference>
<evidence type="ECO:0000256" key="1">
    <source>
        <dbReference type="ARBA" id="ARBA00017378"/>
    </source>
</evidence>
<keyword evidence="2" id="KW-0813">Transport</keyword>
<dbReference type="NCBIfam" id="NF007039">
    <property type="entry name" value="PRK09496.3-2"/>
    <property type="match status" value="1"/>
</dbReference>
<proteinExistence type="predicted"/>
<dbReference type="Proteomes" id="UP000594688">
    <property type="component" value="Chromosome"/>
</dbReference>
<dbReference type="Gene3D" id="3.40.50.720">
    <property type="entry name" value="NAD(P)-binding Rossmann-like Domain"/>
    <property type="match status" value="2"/>
</dbReference>
<keyword evidence="6" id="KW-0406">Ion transport</keyword>
<feature type="domain" description="RCK C-terminal" evidence="8">
    <location>
        <begin position="145"/>
        <end position="229"/>
    </location>
</feature>
<dbReference type="InterPro" id="IPR006037">
    <property type="entry name" value="RCK_C"/>
</dbReference>
<dbReference type="NCBIfam" id="NF007031">
    <property type="entry name" value="PRK09496.1-2"/>
    <property type="match status" value="1"/>
</dbReference>
<dbReference type="GO" id="GO:0015079">
    <property type="term" value="F:potassium ion transmembrane transporter activity"/>
    <property type="evidence" value="ECO:0007669"/>
    <property type="project" value="InterPro"/>
</dbReference>
<evidence type="ECO:0000259" key="7">
    <source>
        <dbReference type="PROSITE" id="PS51201"/>
    </source>
</evidence>
<evidence type="ECO:0000256" key="4">
    <source>
        <dbReference type="ARBA" id="ARBA00022958"/>
    </source>
</evidence>
<evidence type="ECO:0000256" key="3">
    <source>
        <dbReference type="ARBA" id="ARBA00022538"/>
    </source>
</evidence>
<dbReference type="Gene3D" id="3.30.70.1450">
    <property type="entry name" value="Regulator of K+ conductance, C-terminal domain"/>
    <property type="match status" value="2"/>
</dbReference>
<dbReference type="PROSITE" id="PS51201">
    <property type="entry name" value="RCK_N"/>
    <property type="match status" value="2"/>
</dbReference>
<organism evidence="9 10">
    <name type="scientific">Candidatus Nitronauta litoralis</name>
    <dbReference type="NCBI Taxonomy" id="2705533"/>
    <lineage>
        <taxon>Bacteria</taxon>
        <taxon>Pseudomonadati</taxon>
        <taxon>Nitrospinota/Tectimicrobiota group</taxon>
        <taxon>Nitrospinota</taxon>
        <taxon>Nitrospinia</taxon>
        <taxon>Nitrospinales</taxon>
        <taxon>Nitrospinaceae</taxon>
        <taxon>Candidatus Nitronauta</taxon>
    </lineage>
</organism>
<dbReference type="InterPro" id="IPR006036">
    <property type="entry name" value="K_uptake_TrkA"/>
</dbReference>
<dbReference type="Pfam" id="PF02080">
    <property type="entry name" value="TrkA_C"/>
    <property type="match status" value="2"/>
</dbReference>
<dbReference type="InterPro" id="IPR003148">
    <property type="entry name" value="RCK_N"/>
</dbReference>
<reference evidence="9 10" key="1">
    <citation type="submission" date="2020-02" db="EMBL/GenBank/DDBJ databases">
        <title>Genomic and physiological characterization of two novel Nitrospinaceae genera.</title>
        <authorList>
            <person name="Mueller A.J."/>
            <person name="Jung M.-Y."/>
            <person name="Strachan C.R."/>
            <person name="Herbold C.W."/>
            <person name="Kirkegaard R.H."/>
            <person name="Daims H."/>
        </authorList>
    </citation>
    <scope>NUCLEOTIDE SEQUENCE [LARGE SCALE GENOMIC DNA]</scope>
    <source>
        <strain evidence="9">EB</strain>
    </source>
</reference>
<feature type="domain" description="RCK C-terminal" evidence="8">
    <location>
        <begin position="371"/>
        <end position="452"/>
    </location>
</feature>
<dbReference type="SUPFAM" id="SSF116726">
    <property type="entry name" value="TrkA C-terminal domain-like"/>
    <property type="match status" value="2"/>
</dbReference>
<evidence type="ECO:0000313" key="9">
    <source>
        <dbReference type="EMBL" id="QPJ62007.1"/>
    </source>
</evidence>
<dbReference type="GO" id="GO:0005886">
    <property type="term" value="C:plasma membrane"/>
    <property type="evidence" value="ECO:0007669"/>
    <property type="project" value="InterPro"/>
</dbReference>
<accession>A0A7T0BW98</accession>
<evidence type="ECO:0000256" key="5">
    <source>
        <dbReference type="ARBA" id="ARBA00023027"/>
    </source>
</evidence>
<feature type="domain" description="RCK N-terminal" evidence="7">
    <location>
        <begin position="4"/>
        <end position="125"/>
    </location>
</feature>
<dbReference type="PANTHER" id="PTHR43833:SF5">
    <property type="entry name" value="TRK SYSTEM POTASSIUM UPTAKE PROTEIN TRKA"/>
    <property type="match status" value="1"/>
</dbReference>
<evidence type="ECO:0000259" key="8">
    <source>
        <dbReference type="PROSITE" id="PS51202"/>
    </source>
</evidence>
<dbReference type="PROSITE" id="PS51202">
    <property type="entry name" value="RCK_C"/>
    <property type="match status" value="2"/>
</dbReference>
<name>A0A7T0BW98_9BACT</name>
<keyword evidence="4" id="KW-0630">Potassium</keyword>
<sequence length="457" mass="50229">MSDARNVVIVGAGIVGFNLAQELSQEGHDIAIIDRDKKKIKLISEKLDALAIHGNACLPSVLMKARIKQADIVIAVTEKDEVNLMVCFLSHKFNVPQRLARLRHMEFTNESRIFTPEELYVDQAINPGEIIIDSITKIIKTPGANNVADFGNGEILLRGFDVPENAPLAGKTLEEITAVAEFNCFQIVAIVHEGEMILPVPSDMINVGDKIFILVDKEMLPLVLPMLNRQVDEIQKVVIFSANRLAIQLAEALEKFIPDVSLIEPDLDMANTAADRLSKAVVLHGSGTDPDLLNDINIQEADLFLSLSSDDEDNILAALLAKRHGAKRNVVLTQDPDYLPILDSIGMDITINPRLITVSALLKHLRRGQVSSVYKLIEGEAEVIEIIPTEESSVLGKKTSKLKLPDHARLGAILRDGEMVVPNGATTIEKGDTVIVITLPDSIEKIEKIFAKRTFFT</sequence>
<dbReference type="InterPro" id="IPR050721">
    <property type="entry name" value="Trk_Ktr_HKT_K-transport"/>
</dbReference>
<dbReference type="KEGG" id="nli:G3M70_09020"/>
<evidence type="ECO:0000256" key="2">
    <source>
        <dbReference type="ARBA" id="ARBA00022448"/>
    </source>
</evidence>
<feature type="domain" description="RCK N-terminal" evidence="7">
    <location>
        <begin position="234"/>
        <end position="353"/>
    </location>
</feature>
<dbReference type="EMBL" id="CP048685">
    <property type="protein sequence ID" value="QPJ62007.1"/>
    <property type="molecule type" value="Genomic_DNA"/>
</dbReference>
<keyword evidence="3" id="KW-0633">Potassium transport</keyword>
<dbReference type="SUPFAM" id="SSF51735">
    <property type="entry name" value="NAD(P)-binding Rossmann-fold domains"/>
    <property type="match status" value="2"/>
</dbReference>
<keyword evidence="5" id="KW-0520">NAD</keyword>
<dbReference type="PANTHER" id="PTHR43833">
    <property type="entry name" value="POTASSIUM CHANNEL PROTEIN 2-RELATED-RELATED"/>
    <property type="match status" value="1"/>
</dbReference>
<evidence type="ECO:0000256" key="6">
    <source>
        <dbReference type="ARBA" id="ARBA00023065"/>
    </source>
</evidence>
<protein>
    <recommendedName>
        <fullName evidence="1">Trk system potassium uptake protein TrkA</fullName>
    </recommendedName>
</protein>
<dbReference type="Pfam" id="PF02254">
    <property type="entry name" value="TrkA_N"/>
    <property type="match status" value="2"/>
</dbReference>
<dbReference type="PRINTS" id="PR00335">
    <property type="entry name" value="KUPTAKETRKA"/>
</dbReference>
<evidence type="ECO:0000313" key="10">
    <source>
        <dbReference type="Proteomes" id="UP000594688"/>
    </source>
</evidence>